<dbReference type="EMBL" id="CAADFC020000016">
    <property type="protein sequence ID" value="VIO73072.1"/>
    <property type="molecule type" value="Genomic_DNA"/>
</dbReference>
<reference evidence="2" key="1">
    <citation type="submission" date="2019-02" db="EMBL/GenBank/DDBJ databases">
        <authorList>
            <person name="Pothier F.J."/>
        </authorList>
    </citation>
    <scope>NUCLEOTIDE SEQUENCE</scope>
    <source>
        <strain evidence="2">CI-1B</strain>
    </source>
</reference>
<dbReference type="AlphaFoldDB" id="A0A508TC85"/>
<feature type="compositionally biased region" description="Polar residues" evidence="1">
    <location>
        <begin position="47"/>
        <end position="57"/>
    </location>
</feature>
<protein>
    <submittedName>
        <fullName evidence="2">Uncharacterized protein</fullName>
    </submittedName>
</protein>
<feature type="region of interest" description="Disordered" evidence="1">
    <location>
        <begin position="33"/>
        <end position="57"/>
    </location>
</feature>
<accession>A0A508TC85</accession>
<evidence type="ECO:0000313" key="2">
    <source>
        <dbReference type="EMBL" id="VIO73072.1"/>
    </source>
</evidence>
<name>A0A508TC85_9BRAD</name>
<evidence type="ECO:0000256" key="1">
    <source>
        <dbReference type="SAM" id="MobiDB-lite"/>
    </source>
</evidence>
<comment type="caution">
    <text evidence="2">The sequence shown here is derived from an EMBL/GenBank/DDBJ whole genome shotgun (WGS) entry which is preliminary data.</text>
</comment>
<dbReference type="RefSeq" id="WP_172628154.1">
    <property type="nucleotide sequence ID" value="NZ_CAADFC020000016.1"/>
</dbReference>
<organism evidence="2 3">
    <name type="scientific">Bradyrhizobium ivorense</name>
    <dbReference type="NCBI Taxonomy" id="2511166"/>
    <lineage>
        <taxon>Bacteria</taxon>
        <taxon>Pseudomonadati</taxon>
        <taxon>Pseudomonadota</taxon>
        <taxon>Alphaproteobacteria</taxon>
        <taxon>Hyphomicrobiales</taxon>
        <taxon>Nitrobacteraceae</taxon>
        <taxon>Bradyrhizobium</taxon>
    </lineage>
</organism>
<keyword evidence="3" id="KW-1185">Reference proteome</keyword>
<sequence>MEEFFRFIQASGRERSRLIHEPCAISDSVIPSAPVSKQDKKPPMGQAISNINAGVVS</sequence>
<dbReference type="Proteomes" id="UP000328092">
    <property type="component" value="Unassembled WGS sequence"/>
</dbReference>
<evidence type="ECO:0000313" key="3">
    <source>
        <dbReference type="Proteomes" id="UP000328092"/>
    </source>
</evidence>
<gene>
    <name evidence="2" type="ORF">CI1B_46840</name>
</gene>
<proteinExistence type="predicted"/>